<evidence type="ECO:0000259" key="9">
    <source>
        <dbReference type="SMART" id="SM00859"/>
    </source>
</evidence>
<dbReference type="PANTHER" id="PTHR32338:SF10">
    <property type="entry name" value="N-ACETYL-GAMMA-GLUTAMYL-PHOSPHATE REDUCTASE, CHLOROPLASTIC-RELATED"/>
    <property type="match status" value="1"/>
</dbReference>
<feature type="active site" evidence="7 8">
    <location>
        <position position="147"/>
    </location>
</feature>
<dbReference type="FunFam" id="3.30.360.10:FF:000014">
    <property type="entry name" value="N-acetyl-gamma-glutamyl-phosphate reductase"/>
    <property type="match status" value="1"/>
</dbReference>
<dbReference type="SUPFAM" id="SSF55347">
    <property type="entry name" value="Glyceraldehyde-3-phosphate dehydrogenase-like, C-terminal domain"/>
    <property type="match status" value="1"/>
</dbReference>
<dbReference type="Pfam" id="PF22698">
    <property type="entry name" value="Semialdhyde_dhC_1"/>
    <property type="match status" value="1"/>
</dbReference>
<keyword evidence="7" id="KW-0963">Cytoplasm</keyword>
<dbReference type="EMBL" id="AZSI01000161">
    <property type="protein sequence ID" value="KEY61540.1"/>
    <property type="molecule type" value="Genomic_DNA"/>
</dbReference>
<comment type="function">
    <text evidence="7">Catalyzes the NADPH-dependent reduction of N-acetyl-5-glutamyl phosphate to yield N-acetyl-L-glutamate 5-semialdehyde.</text>
</comment>
<evidence type="ECO:0000256" key="3">
    <source>
        <dbReference type="ARBA" id="ARBA00022605"/>
    </source>
</evidence>
<keyword evidence="5 7" id="KW-0560">Oxidoreductase</keyword>
<dbReference type="GO" id="GO:0003942">
    <property type="term" value="F:N-acetyl-gamma-glutamyl-phosphate reductase activity"/>
    <property type="evidence" value="ECO:0007669"/>
    <property type="project" value="UniProtKB-UniRule"/>
</dbReference>
<dbReference type="SUPFAM" id="SSF51735">
    <property type="entry name" value="NAD(P)-binding Rossmann-fold domains"/>
    <property type="match status" value="1"/>
</dbReference>
<dbReference type="SMART" id="SM00859">
    <property type="entry name" value="Semialdhyde_dh"/>
    <property type="match status" value="1"/>
</dbReference>
<dbReference type="GO" id="GO:0005737">
    <property type="term" value="C:cytoplasm"/>
    <property type="evidence" value="ECO:0007669"/>
    <property type="project" value="UniProtKB-SubCell"/>
</dbReference>
<dbReference type="Pfam" id="PF01118">
    <property type="entry name" value="Semialdhyde_dh"/>
    <property type="match status" value="1"/>
</dbReference>
<dbReference type="GO" id="GO:0006526">
    <property type="term" value="P:L-arginine biosynthetic process"/>
    <property type="evidence" value="ECO:0007669"/>
    <property type="project" value="UniProtKB-UniRule"/>
</dbReference>
<evidence type="ECO:0000256" key="6">
    <source>
        <dbReference type="ARBA" id="ARBA00050557"/>
    </source>
</evidence>
<keyword evidence="2 7" id="KW-0055">Arginine biosynthesis</keyword>
<proteinExistence type="inferred from homology"/>
<dbReference type="InterPro" id="IPR000534">
    <property type="entry name" value="Semialdehyde_DH_NAD-bd"/>
</dbReference>
<dbReference type="RefSeq" id="WP_042748875.1">
    <property type="nucleotide sequence ID" value="NZ_AZSI01000161.1"/>
</dbReference>
<evidence type="ECO:0000256" key="4">
    <source>
        <dbReference type="ARBA" id="ARBA00022857"/>
    </source>
</evidence>
<comment type="subcellular location">
    <subcellularLocation>
        <location evidence="7">Cytoplasm</location>
    </subcellularLocation>
</comment>
<feature type="domain" description="Semialdehyde dehydrogenase NAD-binding" evidence="9">
    <location>
        <begin position="3"/>
        <end position="137"/>
    </location>
</feature>
<evidence type="ECO:0000256" key="2">
    <source>
        <dbReference type="ARBA" id="ARBA00022571"/>
    </source>
</evidence>
<dbReference type="GO" id="GO:0070401">
    <property type="term" value="F:NADP+ binding"/>
    <property type="evidence" value="ECO:0007669"/>
    <property type="project" value="InterPro"/>
</dbReference>
<dbReference type="EC" id="1.2.1.38" evidence="7"/>
<dbReference type="HAMAP" id="MF_00150">
    <property type="entry name" value="ArgC_type1"/>
    <property type="match status" value="1"/>
</dbReference>
<comment type="caution">
    <text evidence="10">The sequence shown here is derived from an EMBL/GenBank/DDBJ whole genome shotgun (WGS) entry which is preliminary data.</text>
</comment>
<dbReference type="PATRIC" id="fig|1415168.3.peg.2490"/>
<comment type="catalytic activity">
    <reaction evidence="6 7">
        <text>N-acetyl-L-glutamate 5-semialdehyde + phosphate + NADP(+) = N-acetyl-L-glutamyl 5-phosphate + NADPH + H(+)</text>
        <dbReference type="Rhea" id="RHEA:21588"/>
        <dbReference type="ChEBI" id="CHEBI:15378"/>
        <dbReference type="ChEBI" id="CHEBI:29123"/>
        <dbReference type="ChEBI" id="CHEBI:43474"/>
        <dbReference type="ChEBI" id="CHEBI:57783"/>
        <dbReference type="ChEBI" id="CHEBI:57936"/>
        <dbReference type="ChEBI" id="CHEBI:58349"/>
        <dbReference type="EC" id="1.2.1.38"/>
    </reaction>
</comment>
<dbReference type="CDD" id="cd23934">
    <property type="entry name" value="AGPR_1_C"/>
    <property type="match status" value="1"/>
</dbReference>
<dbReference type="InterPro" id="IPR023013">
    <property type="entry name" value="AGPR_AS"/>
</dbReference>
<dbReference type="Proteomes" id="UP000028401">
    <property type="component" value="Unassembled WGS sequence"/>
</dbReference>
<dbReference type="UniPathway" id="UPA00068">
    <property type="reaction ID" value="UER00108"/>
</dbReference>
<dbReference type="NCBIfam" id="TIGR01850">
    <property type="entry name" value="argC"/>
    <property type="match status" value="1"/>
</dbReference>
<dbReference type="InterPro" id="IPR000706">
    <property type="entry name" value="AGPR_type-1"/>
</dbReference>
<evidence type="ECO:0000256" key="5">
    <source>
        <dbReference type="ARBA" id="ARBA00023002"/>
    </source>
</evidence>
<dbReference type="InterPro" id="IPR050085">
    <property type="entry name" value="AGPR"/>
</dbReference>
<dbReference type="PANTHER" id="PTHR32338">
    <property type="entry name" value="N-ACETYL-GAMMA-GLUTAMYL-PHOSPHATE REDUCTASE, CHLOROPLASTIC-RELATED-RELATED"/>
    <property type="match status" value="1"/>
</dbReference>
<dbReference type="PROSITE" id="PS01224">
    <property type="entry name" value="ARGC"/>
    <property type="match status" value="1"/>
</dbReference>
<comment type="pathway">
    <text evidence="1 7">Amino-acid biosynthesis; L-arginine biosynthesis; N(2)-acetyl-L-ornithine from L-glutamate: step 3/4.</text>
</comment>
<evidence type="ECO:0000256" key="8">
    <source>
        <dbReference type="PROSITE-ProRule" id="PRU10010"/>
    </source>
</evidence>
<dbReference type="InterPro" id="IPR058924">
    <property type="entry name" value="AGPR_dimerisation_dom"/>
</dbReference>
<organism evidence="10 11">
    <name type="scientific">Lactococcus cremoris subsp. cremoris GE214</name>
    <dbReference type="NCBI Taxonomy" id="1415168"/>
    <lineage>
        <taxon>Bacteria</taxon>
        <taxon>Bacillati</taxon>
        <taxon>Bacillota</taxon>
        <taxon>Bacilli</taxon>
        <taxon>Lactobacillales</taxon>
        <taxon>Streptococcaceae</taxon>
        <taxon>Lactococcus</taxon>
        <taxon>Lactococcus cremoris subsp. cremoris</taxon>
    </lineage>
</organism>
<reference evidence="10 11" key="1">
    <citation type="submission" date="2014-06" db="EMBL/GenBank/DDBJ databases">
        <title>Draft genome sequence of the putrescine producing strain Lactococcus lactis subsp cremoris GE214.</title>
        <authorList>
            <person name="Ladero V."/>
            <person name="Linares D.M."/>
            <person name="del Rio B."/>
            <person name="Mayo B."/>
            <person name="Martin M.C."/>
            <person name="Fernandez M."/>
            <person name="Alvarez M.A."/>
        </authorList>
    </citation>
    <scope>NUCLEOTIDE SEQUENCE [LARGE SCALE GENOMIC DNA]</scope>
    <source>
        <strain evidence="10 11">GE214</strain>
    </source>
</reference>
<dbReference type="Gene3D" id="3.40.50.720">
    <property type="entry name" value="NAD(P)-binding Rossmann-like Domain"/>
    <property type="match status" value="1"/>
</dbReference>
<dbReference type="AlphaFoldDB" id="A0A084A8B1"/>
<dbReference type="Gene3D" id="3.30.360.10">
    <property type="entry name" value="Dihydrodipicolinate Reductase, domain 2"/>
    <property type="match status" value="1"/>
</dbReference>
<comment type="similarity">
    <text evidence="7">Belongs to the NAGSA dehydrogenase family. Type 1 subfamily.</text>
</comment>
<evidence type="ECO:0000256" key="1">
    <source>
        <dbReference type="ARBA" id="ARBA00004862"/>
    </source>
</evidence>
<evidence type="ECO:0000313" key="11">
    <source>
        <dbReference type="Proteomes" id="UP000028401"/>
    </source>
</evidence>
<dbReference type="GO" id="GO:0051287">
    <property type="term" value="F:NAD binding"/>
    <property type="evidence" value="ECO:0007669"/>
    <property type="project" value="InterPro"/>
</dbReference>
<accession>A0A084A8B1</accession>
<name>A0A084A8B1_LACLC</name>
<dbReference type="InterPro" id="IPR036291">
    <property type="entry name" value="NAD(P)-bd_dom_sf"/>
</dbReference>
<gene>
    <name evidence="7" type="primary">argC</name>
    <name evidence="10" type="ORF">U725_02424</name>
</gene>
<dbReference type="CDD" id="cd17895">
    <property type="entry name" value="AGPR_1_N"/>
    <property type="match status" value="1"/>
</dbReference>
<sequence>MKKIAIVGITGYSGLELLRIFYGHPEVEVVKVCATSHYGEKLSELFPQLENLTDLTVSEFNDEEIMAECDAVFFATSSGVSQNLALAFIDANFPVIDLSGDFRLKKVETYEKWYKNTNIKNEYLLKSEYHLADIGKASGNYIANPGCYATATLLALYPSVKNEMIDLNSIIVDAKSGLSGAGKTLSESSHFVNVADNMSMYKVNAHQHIPEIAQQLKIWNPNFQALQFSTSLIPVSRGIFVSTYAKVVSNFDIDQIRRAYVQAFLDKPFVRIRRQMPQLSDVIGTNFCDIGLAYNPVTNVLSIVSVIDNLMKGAAGQAVQNFNQLFGYDESLGLNFMPRR</sequence>
<protein>
    <recommendedName>
        <fullName evidence="7">N-acetyl-gamma-glutamyl-phosphate reductase</fullName>
        <shortName evidence="7">AGPR</shortName>
        <ecNumber evidence="7">1.2.1.38</ecNumber>
    </recommendedName>
    <alternativeName>
        <fullName evidence="7">N-acetyl-glutamate semialdehyde dehydrogenase</fullName>
        <shortName evidence="7">NAGSA dehydrogenase</shortName>
    </alternativeName>
</protein>
<keyword evidence="4 7" id="KW-0521">NADP</keyword>
<evidence type="ECO:0000313" key="10">
    <source>
        <dbReference type="EMBL" id="KEY61540.1"/>
    </source>
</evidence>
<keyword evidence="3 7" id="KW-0028">Amino-acid biosynthesis</keyword>
<evidence type="ECO:0000256" key="7">
    <source>
        <dbReference type="HAMAP-Rule" id="MF_00150"/>
    </source>
</evidence>